<dbReference type="EMBL" id="NBTY01000151">
    <property type="protein sequence ID" value="OTP69545.1"/>
    <property type="molecule type" value="Genomic_DNA"/>
</dbReference>
<dbReference type="Pfam" id="PF03466">
    <property type="entry name" value="LysR_substrate"/>
    <property type="match status" value="1"/>
</dbReference>
<dbReference type="GO" id="GO:0003700">
    <property type="term" value="F:DNA-binding transcription factor activity"/>
    <property type="evidence" value="ECO:0007669"/>
    <property type="project" value="InterPro"/>
</dbReference>
<dbReference type="SUPFAM" id="SSF46785">
    <property type="entry name" value="Winged helix' DNA-binding domain"/>
    <property type="match status" value="1"/>
</dbReference>
<dbReference type="Pfam" id="PF00126">
    <property type="entry name" value="HTH_1"/>
    <property type="match status" value="1"/>
</dbReference>
<dbReference type="Proteomes" id="UP000194546">
    <property type="component" value="Unassembled WGS sequence"/>
</dbReference>
<dbReference type="GO" id="GO:0010628">
    <property type="term" value="P:positive regulation of gene expression"/>
    <property type="evidence" value="ECO:0007669"/>
    <property type="project" value="TreeGrafter"/>
</dbReference>
<dbReference type="PANTHER" id="PTHR30427:SF1">
    <property type="entry name" value="TRANSCRIPTIONAL ACTIVATOR PROTEIN LYSR"/>
    <property type="match status" value="1"/>
</dbReference>
<dbReference type="SUPFAM" id="SSF53850">
    <property type="entry name" value="Periplasmic binding protein-like II"/>
    <property type="match status" value="1"/>
</dbReference>
<evidence type="ECO:0000256" key="1">
    <source>
        <dbReference type="ARBA" id="ARBA00009437"/>
    </source>
</evidence>
<dbReference type="GO" id="GO:0043565">
    <property type="term" value="F:sequence-specific DNA binding"/>
    <property type="evidence" value="ECO:0007669"/>
    <property type="project" value="TreeGrafter"/>
</dbReference>
<keyword evidence="3" id="KW-0238">DNA-binding</keyword>
<dbReference type="InterPro" id="IPR000847">
    <property type="entry name" value="LysR_HTH_N"/>
</dbReference>
<accession>A0A2C9XV26</accession>
<dbReference type="PROSITE" id="PS50931">
    <property type="entry name" value="HTH_LYSR"/>
    <property type="match status" value="1"/>
</dbReference>
<dbReference type="Gene3D" id="1.10.10.10">
    <property type="entry name" value="Winged helix-like DNA-binding domain superfamily/Winged helix DNA-binding domain"/>
    <property type="match status" value="1"/>
</dbReference>
<dbReference type="InterPro" id="IPR036388">
    <property type="entry name" value="WH-like_DNA-bd_sf"/>
</dbReference>
<evidence type="ECO:0000259" key="5">
    <source>
        <dbReference type="PROSITE" id="PS50931"/>
    </source>
</evidence>
<evidence type="ECO:0000256" key="2">
    <source>
        <dbReference type="ARBA" id="ARBA00023015"/>
    </source>
</evidence>
<gene>
    <name evidence="6" type="ORF">PAMC26510_26985</name>
</gene>
<evidence type="ECO:0000256" key="4">
    <source>
        <dbReference type="ARBA" id="ARBA00023163"/>
    </source>
</evidence>
<dbReference type="GO" id="GO:0009089">
    <property type="term" value="P:lysine biosynthetic process via diaminopimelate"/>
    <property type="evidence" value="ECO:0007669"/>
    <property type="project" value="TreeGrafter"/>
</dbReference>
<dbReference type="PRINTS" id="PR00039">
    <property type="entry name" value="HTHLYSR"/>
</dbReference>
<comment type="caution">
    <text evidence="6">The sequence shown here is derived from an EMBL/GenBank/DDBJ whole genome shotgun (WGS) entry which is preliminary data.</text>
</comment>
<feature type="domain" description="HTH lysR-type" evidence="5">
    <location>
        <begin position="1"/>
        <end position="50"/>
    </location>
</feature>
<keyword evidence="2" id="KW-0805">Transcription regulation</keyword>
<sequence>MNAIRVTGTLKAAAALLSLTQPAITQTLQSAERQLGYPLFDRVRGKLIPTREAQRLFPEILRLDEQLQAVQRLAENLRSGTDESTVRILAAPALAQTIVADAALEFTNLHPGVKLSIRSDYSATAVANIALMEADVGVLYHSVSHPAIKEIELATSRLVCVGHPDVLENAPFIDVSSLEGHEIIGPDPADPLGRLLAKRLEELSVTVRTSITAQSYHSLVALAARSKTVTIVDEVAAIFARSQGMNVVPLAPEIAIPVVASVAINGERSALVEQFIQTCWKRLRVLK</sequence>
<evidence type="ECO:0000313" key="6">
    <source>
        <dbReference type="EMBL" id="OTP69545.1"/>
    </source>
</evidence>
<name>A0A2C9XV26_CABSO</name>
<organism evidence="6 7">
    <name type="scientific">Caballeronia sordidicola</name>
    <name type="common">Burkholderia sordidicola</name>
    <dbReference type="NCBI Taxonomy" id="196367"/>
    <lineage>
        <taxon>Bacteria</taxon>
        <taxon>Pseudomonadati</taxon>
        <taxon>Pseudomonadota</taxon>
        <taxon>Betaproteobacteria</taxon>
        <taxon>Burkholderiales</taxon>
        <taxon>Burkholderiaceae</taxon>
        <taxon>Caballeronia</taxon>
    </lineage>
</organism>
<evidence type="ECO:0000313" key="7">
    <source>
        <dbReference type="Proteomes" id="UP000194546"/>
    </source>
</evidence>
<proteinExistence type="inferred from homology"/>
<protein>
    <submittedName>
        <fullName evidence="6">Transcriptional regulator, LysR family</fullName>
    </submittedName>
</protein>
<dbReference type="InterPro" id="IPR005119">
    <property type="entry name" value="LysR_subst-bd"/>
</dbReference>
<dbReference type="AlphaFoldDB" id="A0A2C9XV26"/>
<dbReference type="Gene3D" id="3.40.190.290">
    <property type="match status" value="1"/>
</dbReference>
<comment type="similarity">
    <text evidence="1">Belongs to the LysR transcriptional regulatory family.</text>
</comment>
<keyword evidence="4" id="KW-0804">Transcription</keyword>
<reference evidence="6 7" key="1">
    <citation type="submission" date="2017-03" db="EMBL/GenBank/DDBJ databases">
        <title>Genome analysis of strain PAMC 26510.</title>
        <authorList>
            <person name="Oh H.-M."/>
            <person name="Yang J.-A."/>
        </authorList>
    </citation>
    <scope>NUCLEOTIDE SEQUENCE [LARGE SCALE GENOMIC DNA]</scope>
    <source>
        <strain evidence="6 7">PAMC 26510</strain>
    </source>
</reference>
<dbReference type="InterPro" id="IPR036390">
    <property type="entry name" value="WH_DNA-bd_sf"/>
</dbReference>
<evidence type="ECO:0000256" key="3">
    <source>
        <dbReference type="ARBA" id="ARBA00023125"/>
    </source>
</evidence>
<dbReference type="PANTHER" id="PTHR30427">
    <property type="entry name" value="TRANSCRIPTIONAL ACTIVATOR PROTEIN LYSR"/>
    <property type="match status" value="1"/>
</dbReference>